<protein>
    <submittedName>
        <fullName evidence="2">Uncharacterized protein</fullName>
    </submittedName>
</protein>
<sequence length="40" mass="4719">MVNITPFSLLIALAYLRNFCWQLGTHQWLNGSFVNRKHND</sequence>
<organism evidence="2">
    <name type="scientific">Rhizophora mucronata</name>
    <name type="common">Asiatic mangrove</name>
    <dbReference type="NCBI Taxonomy" id="61149"/>
    <lineage>
        <taxon>Eukaryota</taxon>
        <taxon>Viridiplantae</taxon>
        <taxon>Streptophyta</taxon>
        <taxon>Embryophyta</taxon>
        <taxon>Tracheophyta</taxon>
        <taxon>Spermatophyta</taxon>
        <taxon>Magnoliopsida</taxon>
        <taxon>eudicotyledons</taxon>
        <taxon>Gunneridae</taxon>
        <taxon>Pentapetalae</taxon>
        <taxon>rosids</taxon>
        <taxon>fabids</taxon>
        <taxon>Malpighiales</taxon>
        <taxon>Rhizophoraceae</taxon>
        <taxon>Rhizophora</taxon>
    </lineage>
</organism>
<evidence type="ECO:0000256" key="1">
    <source>
        <dbReference type="SAM" id="SignalP"/>
    </source>
</evidence>
<proteinExistence type="predicted"/>
<evidence type="ECO:0000313" key="2">
    <source>
        <dbReference type="EMBL" id="MBX36096.1"/>
    </source>
</evidence>
<dbReference type="AlphaFoldDB" id="A0A2P2N0Y4"/>
<reference evidence="2" key="1">
    <citation type="submission" date="2018-02" db="EMBL/GenBank/DDBJ databases">
        <title>Rhizophora mucronata_Transcriptome.</title>
        <authorList>
            <person name="Meera S.P."/>
            <person name="Sreeshan A."/>
            <person name="Augustine A."/>
        </authorList>
    </citation>
    <scope>NUCLEOTIDE SEQUENCE</scope>
    <source>
        <tissue evidence="2">Leaf</tissue>
    </source>
</reference>
<dbReference type="EMBL" id="GGEC01055612">
    <property type="protein sequence ID" value="MBX36096.1"/>
    <property type="molecule type" value="Transcribed_RNA"/>
</dbReference>
<feature type="signal peptide" evidence="1">
    <location>
        <begin position="1"/>
        <end position="22"/>
    </location>
</feature>
<keyword evidence="1" id="KW-0732">Signal</keyword>
<name>A0A2P2N0Y4_RHIMU</name>
<feature type="chain" id="PRO_5015166567" evidence="1">
    <location>
        <begin position="23"/>
        <end position="40"/>
    </location>
</feature>
<accession>A0A2P2N0Y4</accession>